<dbReference type="PANTHER" id="PTHR21666:SF292">
    <property type="entry name" value="MUREIN DD-ENDOPEPTIDASE MEPM"/>
    <property type="match status" value="1"/>
</dbReference>
<dbReference type="InterPro" id="IPR050570">
    <property type="entry name" value="Cell_wall_metabolism_enzyme"/>
</dbReference>
<keyword evidence="4" id="KW-0378">Hydrolase</keyword>
<organism evidence="4 5">
    <name type="scientific">Chromobacterium phragmitis</name>
    <dbReference type="NCBI Taxonomy" id="2202141"/>
    <lineage>
        <taxon>Bacteria</taxon>
        <taxon>Pseudomonadati</taxon>
        <taxon>Pseudomonadota</taxon>
        <taxon>Betaproteobacteria</taxon>
        <taxon>Neisseriales</taxon>
        <taxon>Chromobacteriaceae</taxon>
        <taxon>Chromobacterium</taxon>
    </lineage>
</organism>
<name>A0ABV0IMI2_9NEIS</name>
<accession>A0ABV0IMI2</accession>
<evidence type="ECO:0000313" key="5">
    <source>
        <dbReference type="Proteomes" id="UP001462502"/>
    </source>
</evidence>
<dbReference type="RefSeq" id="WP_347937857.1">
    <property type="nucleotide sequence ID" value="NZ_CP158160.1"/>
</dbReference>
<dbReference type="Pfam" id="PF01551">
    <property type="entry name" value="Peptidase_M23"/>
    <property type="match status" value="1"/>
</dbReference>
<feature type="signal peptide" evidence="2">
    <location>
        <begin position="1"/>
        <end position="31"/>
    </location>
</feature>
<keyword evidence="2" id="KW-0732">Signal</keyword>
<evidence type="ECO:0000256" key="2">
    <source>
        <dbReference type="SAM" id="SignalP"/>
    </source>
</evidence>
<dbReference type="Gene3D" id="2.70.70.10">
    <property type="entry name" value="Glucose Permease (Domain IIA)"/>
    <property type="match status" value="1"/>
</dbReference>
<keyword evidence="5" id="KW-1185">Reference proteome</keyword>
<reference evidence="4 5" key="1">
    <citation type="submission" date="2024-05" db="EMBL/GenBank/DDBJ databases">
        <authorList>
            <person name="De Oliveira J.P."/>
            <person name="Noriler S.A."/>
            <person name="De Oliveira A.G."/>
            <person name="Sipoli D.S."/>
        </authorList>
    </citation>
    <scope>NUCLEOTIDE SEQUENCE [LARGE SCALE GENOMIC DNA]</scope>
    <source>
        <strain evidence="4 5">LABIM192</strain>
    </source>
</reference>
<evidence type="ECO:0000256" key="1">
    <source>
        <dbReference type="SAM" id="MobiDB-lite"/>
    </source>
</evidence>
<dbReference type="CDD" id="cd12797">
    <property type="entry name" value="M23_peptidase"/>
    <property type="match status" value="1"/>
</dbReference>
<evidence type="ECO:0000313" key="4">
    <source>
        <dbReference type="EMBL" id="MEO9382502.1"/>
    </source>
</evidence>
<dbReference type="PANTHER" id="PTHR21666">
    <property type="entry name" value="PEPTIDASE-RELATED"/>
    <property type="match status" value="1"/>
</dbReference>
<dbReference type="EC" id="3.4.24.-" evidence="4"/>
<dbReference type="InterPro" id="IPR011055">
    <property type="entry name" value="Dup_hybrid_motif"/>
</dbReference>
<feature type="chain" id="PRO_5045374338" evidence="2">
    <location>
        <begin position="32"/>
        <end position="244"/>
    </location>
</feature>
<comment type="caution">
    <text evidence="4">The sequence shown here is derived from an EMBL/GenBank/DDBJ whole genome shotgun (WGS) entry which is preliminary data.</text>
</comment>
<protein>
    <submittedName>
        <fullName evidence="4">M23 family metallopeptidase</fullName>
        <ecNumber evidence="4">3.4.24.-</ecNumber>
    </submittedName>
</protein>
<feature type="domain" description="M23ase beta-sheet core" evidence="3">
    <location>
        <begin position="76"/>
        <end position="164"/>
    </location>
</feature>
<gene>
    <name evidence="4" type="ORF">ABI908_00025</name>
</gene>
<dbReference type="EMBL" id="JBDXMI010000001">
    <property type="protein sequence ID" value="MEO9382502.1"/>
    <property type="molecule type" value="Genomic_DNA"/>
</dbReference>
<dbReference type="InterPro" id="IPR016047">
    <property type="entry name" value="M23ase_b-sheet_dom"/>
</dbReference>
<dbReference type="Proteomes" id="UP001462502">
    <property type="component" value="Unassembled WGS sequence"/>
</dbReference>
<dbReference type="GO" id="GO:0016787">
    <property type="term" value="F:hydrolase activity"/>
    <property type="evidence" value="ECO:0007669"/>
    <property type="project" value="UniProtKB-KW"/>
</dbReference>
<feature type="region of interest" description="Disordered" evidence="1">
    <location>
        <begin position="185"/>
        <end position="244"/>
    </location>
</feature>
<feature type="compositionally biased region" description="Basic and acidic residues" evidence="1">
    <location>
        <begin position="232"/>
        <end position="244"/>
    </location>
</feature>
<proteinExistence type="predicted"/>
<evidence type="ECO:0000259" key="3">
    <source>
        <dbReference type="Pfam" id="PF01551"/>
    </source>
</evidence>
<dbReference type="SUPFAM" id="SSF51261">
    <property type="entry name" value="Duplicated hybrid motif"/>
    <property type="match status" value="1"/>
</dbReference>
<sequence length="244" mass="26032">MKTFLSCFALTLVALSIGGLGVVGMSLPAGAAADAGGNGGGGKSGFCFAKPFTIPMRISSHATPLREQPTTGQYRPHYGDDIAMPSNTPIYAPADGVVQTVARNRPGAGNYINIQHPSGYLTRYLHLNSISVRNGQRVKTGELLGYSGMTGGVSTGPHLHWEAHIPVYKKPFPPVGPTYMLCQGAPPAQPQEEAKETGDPAETVKWPQDSDGPDPAWEACPIQPPAMLPQEWRLDDPERKGKPY</sequence>